<evidence type="ECO:0000313" key="4">
    <source>
        <dbReference type="Proteomes" id="UP000295794"/>
    </source>
</evidence>
<dbReference type="InterPro" id="IPR025906">
    <property type="entry name" value="YjfB_motility"/>
</dbReference>
<name>A0A377Q7H5_9NEIS</name>
<organism evidence="1 3">
    <name type="scientific">Iodobacter fluviatilis</name>
    <dbReference type="NCBI Taxonomy" id="537"/>
    <lineage>
        <taxon>Bacteria</taxon>
        <taxon>Pseudomonadati</taxon>
        <taxon>Pseudomonadota</taxon>
        <taxon>Betaproteobacteria</taxon>
        <taxon>Neisseriales</taxon>
        <taxon>Chitinibacteraceae</taxon>
        <taxon>Iodobacter</taxon>
    </lineage>
</organism>
<dbReference type="Pfam" id="PF14070">
    <property type="entry name" value="YjfB_motility"/>
    <property type="match status" value="1"/>
</dbReference>
<proteinExistence type="predicted"/>
<accession>A0A377Q7H5</accession>
<reference evidence="1 3" key="1">
    <citation type="submission" date="2018-06" db="EMBL/GenBank/DDBJ databases">
        <authorList>
            <consortium name="Pathogen Informatics"/>
            <person name="Doyle S."/>
        </authorList>
    </citation>
    <scope>NUCLEOTIDE SEQUENCE [LARGE SCALE GENOMIC DNA]</scope>
    <source>
        <strain evidence="1 3">NCTC11159</strain>
    </source>
</reference>
<dbReference type="OrthoDB" id="8594548at2"/>
<dbReference type="AlphaFoldDB" id="A0A377Q7H5"/>
<dbReference type="RefSeq" id="WP_115227453.1">
    <property type="nucleotide sequence ID" value="NZ_CAWOLO010000003.1"/>
</dbReference>
<dbReference type="Proteomes" id="UP000255108">
    <property type="component" value="Unassembled WGS sequence"/>
</dbReference>
<protein>
    <submittedName>
        <fullName evidence="2">Motility protein YjfB-like</fullName>
    </submittedName>
</protein>
<sequence length="57" mass="5854">MEVSASSATVQNTAALMMAKKSMDIQAQSALSLLSAVPEAPKYNNPSGLGSLVDTRA</sequence>
<dbReference type="Proteomes" id="UP000295794">
    <property type="component" value="Unassembled WGS sequence"/>
</dbReference>
<keyword evidence="4" id="KW-1185">Reference proteome</keyword>
<dbReference type="EMBL" id="UGHR01000001">
    <property type="protein sequence ID" value="STQ91214.1"/>
    <property type="molecule type" value="Genomic_DNA"/>
</dbReference>
<evidence type="ECO:0000313" key="2">
    <source>
        <dbReference type="EMBL" id="TCU88715.1"/>
    </source>
</evidence>
<reference evidence="2 4" key="2">
    <citation type="submission" date="2019-03" db="EMBL/GenBank/DDBJ databases">
        <title>Genomic Encyclopedia of Type Strains, Phase IV (KMG-IV): sequencing the most valuable type-strain genomes for metagenomic binning, comparative biology and taxonomic classification.</title>
        <authorList>
            <person name="Goeker M."/>
        </authorList>
    </citation>
    <scope>NUCLEOTIDE SEQUENCE [LARGE SCALE GENOMIC DNA]</scope>
    <source>
        <strain evidence="2 4">DSM 3764</strain>
    </source>
</reference>
<gene>
    <name evidence="2" type="ORF">EV682_103299</name>
    <name evidence="1" type="ORF">NCTC11159_02286</name>
</gene>
<dbReference type="EMBL" id="SMBT01000003">
    <property type="protein sequence ID" value="TCU88715.1"/>
    <property type="molecule type" value="Genomic_DNA"/>
</dbReference>
<evidence type="ECO:0000313" key="3">
    <source>
        <dbReference type="Proteomes" id="UP000255108"/>
    </source>
</evidence>
<evidence type="ECO:0000313" key="1">
    <source>
        <dbReference type="EMBL" id="STQ91214.1"/>
    </source>
</evidence>